<dbReference type="SUPFAM" id="SSF51206">
    <property type="entry name" value="cAMP-binding domain-like"/>
    <property type="match status" value="1"/>
</dbReference>
<gene>
    <name evidence="7" type="ORF">C667_13955</name>
</gene>
<name>N6ZPK5_9RHOO</name>
<dbReference type="InterPro" id="IPR000595">
    <property type="entry name" value="cNMP-bd_dom"/>
</dbReference>
<dbReference type="Gene3D" id="1.10.10.10">
    <property type="entry name" value="Winged helix-like DNA-binding domain superfamily/Winged helix DNA-binding domain"/>
    <property type="match status" value="1"/>
</dbReference>
<dbReference type="AlphaFoldDB" id="N6ZPK5"/>
<dbReference type="Gene3D" id="2.60.120.10">
    <property type="entry name" value="Jelly Rolls"/>
    <property type="match status" value="1"/>
</dbReference>
<dbReference type="SMART" id="SM00100">
    <property type="entry name" value="cNMP"/>
    <property type="match status" value="1"/>
</dbReference>
<evidence type="ECO:0000256" key="4">
    <source>
        <dbReference type="SAM" id="MobiDB-lite"/>
    </source>
</evidence>
<dbReference type="RefSeq" id="WP_004365907.1">
    <property type="nucleotide sequence ID" value="NZ_AMXF01000108.1"/>
</dbReference>
<feature type="compositionally biased region" description="Basic and acidic residues" evidence="4">
    <location>
        <begin position="258"/>
        <end position="272"/>
    </location>
</feature>
<dbReference type="InterPro" id="IPR014710">
    <property type="entry name" value="RmlC-like_jellyroll"/>
</dbReference>
<dbReference type="OrthoDB" id="7643467at2"/>
<dbReference type="SMART" id="SM00419">
    <property type="entry name" value="HTH_CRP"/>
    <property type="match status" value="1"/>
</dbReference>
<dbReference type="GO" id="GO:0005829">
    <property type="term" value="C:cytosol"/>
    <property type="evidence" value="ECO:0007669"/>
    <property type="project" value="TreeGrafter"/>
</dbReference>
<sequence>MNRIHHCQDTARADDCASCVLEGSAACGSITALASIAGGVPVVCHVFAPGEALYRSGEPVDGLHFIVSGGVKLVRCDAAGHERIVHFAQDGGIVGFDAMSGDASPHSAIALDEVRTCRIPADKLARVLERRPVLQMQVLRQMQRALSDAQGWIAELASGVLPARMRLARLLLRLHCGEGARIRRLQLTEIGSILGQTPETVCRTLKAFEQDGVLVPQGGRGLQRHYLADLEALQRIAHEGAERIPPAARALDGGDDAELARPVRSRRGEAGLRRTAPTH</sequence>
<evidence type="ECO:0000256" key="2">
    <source>
        <dbReference type="ARBA" id="ARBA00023125"/>
    </source>
</evidence>
<proteinExistence type="predicted"/>
<protein>
    <submittedName>
        <fullName evidence="7">Crp/Fnr family transcriptional regulator</fullName>
    </submittedName>
</protein>
<dbReference type="SUPFAM" id="SSF46785">
    <property type="entry name" value="Winged helix' DNA-binding domain"/>
    <property type="match status" value="1"/>
</dbReference>
<feature type="domain" description="HTH crp-type" evidence="6">
    <location>
        <begin position="161"/>
        <end position="231"/>
    </location>
</feature>
<keyword evidence="2" id="KW-0238">DNA-binding</keyword>
<evidence type="ECO:0000256" key="3">
    <source>
        <dbReference type="ARBA" id="ARBA00023163"/>
    </source>
</evidence>
<reference evidence="7 8" key="1">
    <citation type="submission" date="2012-09" db="EMBL/GenBank/DDBJ databases">
        <title>Draft Genome Sequences of 6 Strains from Genus Thauera.</title>
        <authorList>
            <person name="Liu B."/>
            <person name="Shapleigh J.P."/>
            <person name="Frostegard A.H."/>
        </authorList>
    </citation>
    <scope>NUCLEOTIDE SEQUENCE [LARGE SCALE GENOMIC DNA]</scope>
    <source>
        <strain evidence="7 8">B4P</strain>
    </source>
</reference>
<evidence type="ECO:0000256" key="1">
    <source>
        <dbReference type="ARBA" id="ARBA00023015"/>
    </source>
</evidence>
<dbReference type="PANTHER" id="PTHR24567">
    <property type="entry name" value="CRP FAMILY TRANSCRIPTIONAL REGULATORY PROTEIN"/>
    <property type="match status" value="1"/>
</dbReference>
<dbReference type="EMBL" id="AMXF01000108">
    <property type="protein sequence ID" value="ENO96432.1"/>
    <property type="molecule type" value="Genomic_DNA"/>
</dbReference>
<accession>N6ZPK5</accession>
<dbReference type="Proteomes" id="UP000013047">
    <property type="component" value="Unassembled WGS sequence"/>
</dbReference>
<dbReference type="Pfam" id="PF00027">
    <property type="entry name" value="cNMP_binding"/>
    <property type="match status" value="1"/>
</dbReference>
<dbReference type="GO" id="GO:0003700">
    <property type="term" value="F:DNA-binding transcription factor activity"/>
    <property type="evidence" value="ECO:0007669"/>
    <property type="project" value="TreeGrafter"/>
</dbReference>
<keyword evidence="1" id="KW-0805">Transcription regulation</keyword>
<dbReference type="Pfam" id="PF13545">
    <property type="entry name" value="HTH_Crp_2"/>
    <property type="match status" value="1"/>
</dbReference>
<keyword evidence="3" id="KW-0804">Transcription</keyword>
<keyword evidence="8" id="KW-1185">Reference proteome</keyword>
<evidence type="ECO:0000313" key="8">
    <source>
        <dbReference type="Proteomes" id="UP000013047"/>
    </source>
</evidence>
<evidence type="ECO:0000313" key="7">
    <source>
        <dbReference type="EMBL" id="ENO96432.1"/>
    </source>
</evidence>
<dbReference type="PANTHER" id="PTHR24567:SF75">
    <property type="entry name" value="FUMARATE AND NITRATE REDUCTION REGULATORY PROTEIN"/>
    <property type="match status" value="1"/>
</dbReference>
<dbReference type="InterPro" id="IPR036390">
    <property type="entry name" value="WH_DNA-bd_sf"/>
</dbReference>
<feature type="region of interest" description="Disordered" evidence="4">
    <location>
        <begin position="246"/>
        <end position="279"/>
    </location>
</feature>
<organism evidence="7 8">
    <name type="scientific">Thauera phenylacetica B4P</name>
    <dbReference type="NCBI Taxonomy" id="1234382"/>
    <lineage>
        <taxon>Bacteria</taxon>
        <taxon>Pseudomonadati</taxon>
        <taxon>Pseudomonadota</taxon>
        <taxon>Betaproteobacteria</taxon>
        <taxon>Rhodocyclales</taxon>
        <taxon>Zoogloeaceae</taxon>
        <taxon>Thauera</taxon>
    </lineage>
</organism>
<feature type="domain" description="Cyclic nucleotide-binding" evidence="5">
    <location>
        <begin position="47"/>
        <end position="108"/>
    </location>
</feature>
<dbReference type="PROSITE" id="PS51063">
    <property type="entry name" value="HTH_CRP_2"/>
    <property type="match status" value="1"/>
</dbReference>
<dbReference type="CDD" id="cd00038">
    <property type="entry name" value="CAP_ED"/>
    <property type="match status" value="1"/>
</dbReference>
<dbReference type="InterPro" id="IPR012318">
    <property type="entry name" value="HTH_CRP"/>
</dbReference>
<evidence type="ECO:0000259" key="6">
    <source>
        <dbReference type="PROSITE" id="PS51063"/>
    </source>
</evidence>
<comment type="caution">
    <text evidence="7">The sequence shown here is derived from an EMBL/GenBank/DDBJ whole genome shotgun (WGS) entry which is preliminary data.</text>
</comment>
<dbReference type="GO" id="GO:0003677">
    <property type="term" value="F:DNA binding"/>
    <property type="evidence" value="ECO:0007669"/>
    <property type="project" value="UniProtKB-KW"/>
</dbReference>
<dbReference type="PROSITE" id="PS50042">
    <property type="entry name" value="CNMP_BINDING_3"/>
    <property type="match status" value="1"/>
</dbReference>
<dbReference type="InterPro" id="IPR036388">
    <property type="entry name" value="WH-like_DNA-bd_sf"/>
</dbReference>
<dbReference type="InterPro" id="IPR018490">
    <property type="entry name" value="cNMP-bd_dom_sf"/>
</dbReference>
<evidence type="ECO:0000259" key="5">
    <source>
        <dbReference type="PROSITE" id="PS50042"/>
    </source>
</evidence>
<dbReference type="InterPro" id="IPR050397">
    <property type="entry name" value="Env_Response_Regulators"/>
</dbReference>